<dbReference type="AlphaFoldDB" id="A0A9P8VD44"/>
<comment type="caution">
    <text evidence="2">The sequence shown here is derived from an EMBL/GenBank/DDBJ whole genome shotgun (WGS) entry which is preliminary data.</text>
</comment>
<evidence type="ECO:0000256" key="1">
    <source>
        <dbReference type="SAM" id="MobiDB-lite"/>
    </source>
</evidence>
<evidence type="ECO:0000313" key="2">
    <source>
        <dbReference type="EMBL" id="KAH6687708.1"/>
    </source>
</evidence>
<feature type="region of interest" description="Disordered" evidence="1">
    <location>
        <begin position="77"/>
        <end position="97"/>
    </location>
</feature>
<proteinExistence type="predicted"/>
<keyword evidence="3" id="KW-1185">Reference proteome</keyword>
<dbReference type="EMBL" id="JAGSXJ010000010">
    <property type="protein sequence ID" value="KAH6687708.1"/>
    <property type="molecule type" value="Genomic_DNA"/>
</dbReference>
<feature type="compositionally biased region" description="Polar residues" evidence="1">
    <location>
        <begin position="191"/>
        <end position="207"/>
    </location>
</feature>
<reference evidence="2" key="1">
    <citation type="journal article" date="2021" name="Nat. Commun.">
        <title>Genetic determinants of endophytism in the Arabidopsis root mycobiome.</title>
        <authorList>
            <person name="Mesny F."/>
            <person name="Miyauchi S."/>
            <person name="Thiergart T."/>
            <person name="Pickel B."/>
            <person name="Atanasova L."/>
            <person name="Karlsson M."/>
            <person name="Huettel B."/>
            <person name="Barry K.W."/>
            <person name="Haridas S."/>
            <person name="Chen C."/>
            <person name="Bauer D."/>
            <person name="Andreopoulos W."/>
            <person name="Pangilinan J."/>
            <person name="LaButti K."/>
            <person name="Riley R."/>
            <person name="Lipzen A."/>
            <person name="Clum A."/>
            <person name="Drula E."/>
            <person name="Henrissat B."/>
            <person name="Kohler A."/>
            <person name="Grigoriev I.V."/>
            <person name="Martin F.M."/>
            <person name="Hacquard S."/>
        </authorList>
    </citation>
    <scope>NUCLEOTIDE SEQUENCE</scope>
    <source>
        <strain evidence="2">MPI-SDFR-AT-0117</strain>
    </source>
</reference>
<sequence length="207" mass="23568">MMPCLGANVEPQRRLYPAHRVASQASMPHRQPAVVFEGTWPCRPHYRGTTPLHRSAHRWFDASCRPGVHEETLLHISQPARPRRSGLRQSRERNTQDLRCRPVRMNRALLGRLQFGGVQSLRCTSSKTGRQKEEEGPSWRAWCHSWPITASMPTRLQIPPDLPRDSPSESGTAPQKLRTCSPERPPFFATRDTSPNEATGQSLRLPR</sequence>
<evidence type="ECO:0000313" key="3">
    <source>
        <dbReference type="Proteomes" id="UP000770015"/>
    </source>
</evidence>
<accession>A0A9P8VD44</accession>
<dbReference type="Proteomes" id="UP000770015">
    <property type="component" value="Unassembled WGS sequence"/>
</dbReference>
<name>A0A9P8VD44_9PEZI</name>
<feature type="region of interest" description="Disordered" evidence="1">
    <location>
        <begin position="153"/>
        <end position="207"/>
    </location>
</feature>
<protein>
    <submittedName>
        <fullName evidence="2">Uncharacterized protein</fullName>
    </submittedName>
</protein>
<organism evidence="2 3">
    <name type="scientific">Plectosphaerella plurivora</name>
    <dbReference type="NCBI Taxonomy" id="936078"/>
    <lineage>
        <taxon>Eukaryota</taxon>
        <taxon>Fungi</taxon>
        <taxon>Dikarya</taxon>
        <taxon>Ascomycota</taxon>
        <taxon>Pezizomycotina</taxon>
        <taxon>Sordariomycetes</taxon>
        <taxon>Hypocreomycetidae</taxon>
        <taxon>Glomerellales</taxon>
        <taxon>Plectosphaerellaceae</taxon>
        <taxon>Plectosphaerella</taxon>
    </lineage>
</organism>
<gene>
    <name evidence="2" type="ORF">F5X68DRAFT_206105</name>
</gene>